<dbReference type="SFLD" id="SFLDS00019">
    <property type="entry name" value="Glutathione_Transferase_(cytos"/>
    <property type="match status" value="1"/>
</dbReference>
<dbReference type="InterPro" id="IPR034333">
    <property type="entry name" value="GST_Zeta_N"/>
</dbReference>
<dbReference type="Gene3D" id="1.20.1050.10">
    <property type="match status" value="1"/>
</dbReference>
<dbReference type="PROSITE" id="PS50405">
    <property type="entry name" value="GST_CTER"/>
    <property type="match status" value="1"/>
</dbReference>
<dbReference type="SUPFAM" id="SSF47616">
    <property type="entry name" value="GST C-terminal domain-like"/>
    <property type="match status" value="1"/>
</dbReference>
<dbReference type="InterPro" id="IPR005955">
    <property type="entry name" value="GST_Zeta"/>
</dbReference>
<dbReference type="Proteomes" id="UP000308891">
    <property type="component" value="Unassembled WGS sequence"/>
</dbReference>
<comment type="caution">
    <text evidence="4">The sequence shown here is derived from an EMBL/GenBank/DDBJ whole genome shotgun (WGS) entry which is preliminary data.</text>
</comment>
<evidence type="ECO:0000313" key="5">
    <source>
        <dbReference type="Proteomes" id="UP000308891"/>
    </source>
</evidence>
<dbReference type="Pfam" id="PF02798">
    <property type="entry name" value="GST_N"/>
    <property type="match status" value="1"/>
</dbReference>
<dbReference type="GO" id="GO:0006559">
    <property type="term" value="P:L-phenylalanine catabolic process"/>
    <property type="evidence" value="ECO:0007669"/>
    <property type="project" value="TreeGrafter"/>
</dbReference>
<evidence type="ECO:0000259" key="3">
    <source>
        <dbReference type="PROSITE" id="PS50405"/>
    </source>
</evidence>
<feature type="domain" description="GST C-terminal" evidence="3">
    <location>
        <begin position="86"/>
        <end position="214"/>
    </location>
</feature>
<dbReference type="Pfam" id="PF13410">
    <property type="entry name" value="GST_C_2"/>
    <property type="match status" value="1"/>
</dbReference>
<keyword evidence="4" id="KW-0413">Isomerase</keyword>
<dbReference type="SUPFAM" id="SSF52833">
    <property type="entry name" value="Thioredoxin-like"/>
    <property type="match status" value="1"/>
</dbReference>
<dbReference type="CDD" id="cd03042">
    <property type="entry name" value="GST_N_Zeta"/>
    <property type="match status" value="1"/>
</dbReference>
<dbReference type="CDD" id="cd03191">
    <property type="entry name" value="GST_C_Zeta"/>
    <property type="match status" value="1"/>
</dbReference>
<dbReference type="OrthoDB" id="509852at2"/>
<gene>
    <name evidence="4" type="primary">maiA</name>
    <name evidence="4" type="ORF">E5K04_06985</name>
</gene>
<dbReference type="InterPro" id="IPR036282">
    <property type="entry name" value="Glutathione-S-Trfase_C_sf"/>
</dbReference>
<organism evidence="4 5">
    <name type="scientific">Crenobacter intestini</name>
    <dbReference type="NCBI Taxonomy" id="2563443"/>
    <lineage>
        <taxon>Bacteria</taxon>
        <taxon>Pseudomonadati</taxon>
        <taxon>Pseudomonadota</taxon>
        <taxon>Betaproteobacteria</taxon>
        <taxon>Neisseriales</taxon>
        <taxon>Neisseriaceae</taxon>
        <taxon>Crenobacter</taxon>
    </lineage>
</organism>
<keyword evidence="5" id="KW-1185">Reference proteome</keyword>
<protein>
    <submittedName>
        <fullName evidence="4">Maleylacetoacetate isomerase</fullName>
        <ecNumber evidence="4">5.2.1.2</ecNumber>
    </submittedName>
</protein>
<dbReference type="AlphaFoldDB" id="A0A4T0UXM2"/>
<dbReference type="InterPro" id="IPR010987">
    <property type="entry name" value="Glutathione-S-Trfase_C-like"/>
</dbReference>
<dbReference type="PANTHER" id="PTHR42673">
    <property type="entry name" value="MALEYLACETOACETATE ISOMERASE"/>
    <property type="match status" value="1"/>
</dbReference>
<evidence type="ECO:0000256" key="1">
    <source>
        <dbReference type="ARBA" id="ARBA00010007"/>
    </source>
</evidence>
<dbReference type="Gene3D" id="3.40.30.10">
    <property type="entry name" value="Glutaredoxin"/>
    <property type="match status" value="1"/>
</dbReference>
<evidence type="ECO:0000313" key="4">
    <source>
        <dbReference type="EMBL" id="TIC83758.1"/>
    </source>
</evidence>
<dbReference type="GO" id="GO:0005737">
    <property type="term" value="C:cytoplasm"/>
    <property type="evidence" value="ECO:0007669"/>
    <property type="project" value="InterPro"/>
</dbReference>
<feature type="domain" description="GST N-terminal" evidence="2">
    <location>
        <begin position="1"/>
        <end position="81"/>
    </location>
</feature>
<evidence type="ECO:0000259" key="2">
    <source>
        <dbReference type="PROSITE" id="PS50404"/>
    </source>
</evidence>
<dbReference type="SFLD" id="SFLDG00358">
    <property type="entry name" value="Main_(cytGST)"/>
    <property type="match status" value="1"/>
</dbReference>
<dbReference type="GO" id="GO:0016034">
    <property type="term" value="F:maleylacetoacetate isomerase activity"/>
    <property type="evidence" value="ECO:0007669"/>
    <property type="project" value="UniProtKB-EC"/>
</dbReference>
<dbReference type="NCBIfam" id="TIGR01262">
    <property type="entry name" value="maiA"/>
    <property type="match status" value="1"/>
</dbReference>
<dbReference type="InterPro" id="IPR036249">
    <property type="entry name" value="Thioredoxin-like_sf"/>
</dbReference>
<dbReference type="InterPro" id="IPR034330">
    <property type="entry name" value="GST_Zeta_C"/>
</dbReference>
<dbReference type="InterPro" id="IPR004045">
    <property type="entry name" value="Glutathione_S-Trfase_N"/>
</dbReference>
<dbReference type="RefSeq" id="WP_136552365.1">
    <property type="nucleotide sequence ID" value="NZ_STGJ01000006.1"/>
</dbReference>
<comment type="similarity">
    <text evidence="1">Belongs to the GST superfamily. Zeta family.</text>
</comment>
<dbReference type="GO" id="GO:0006749">
    <property type="term" value="P:glutathione metabolic process"/>
    <property type="evidence" value="ECO:0007669"/>
    <property type="project" value="TreeGrafter"/>
</dbReference>
<dbReference type="PROSITE" id="PS50404">
    <property type="entry name" value="GST_NTER"/>
    <property type="match status" value="1"/>
</dbReference>
<sequence>MKLFGYWRSSAAYRVRIALALKGIAYQAVPVSLPAHEQASPGYTALNPQALVPLLIDDAGNRISQSLAIIEYLDETHPAVSLLPADPAGRARVRAFALAIACDTHPLNNLRVLEYLQGPLAVGDEARLAWIRHWLAQGLSALEATLAGMPQPQAFAFGATPSLAECCLIPQLYNARRFGADLAPYPRLRAIEEAALALPAFDAARPERQTDAPPDVRTTP</sequence>
<dbReference type="EMBL" id="STGJ01000006">
    <property type="protein sequence ID" value="TIC83758.1"/>
    <property type="molecule type" value="Genomic_DNA"/>
</dbReference>
<dbReference type="InterPro" id="IPR040079">
    <property type="entry name" value="Glutathione_S-Trfase"/>
</dbReference>
<dbReference type="EC" id="5.2.1.2" evidence="4"/>
<dbReference type="PANTHER" id="PTHR42673:SF21">
    <property type="entry name" value="GLUTATHIONE S-TRANSFERASE YFCF"/>
    <property type="match status" value="1"/>
</dbReference>
<accession>A0A4T0UXM2</accession>
<name>A0A4T0UXM2_9NEIS</name>
<proteinExistence type="inferred from homology"/>
<dbReference type="GO" id="GO:0004364">
    <property type="term" value="F:glutathione transferase activity"/>
    <property type="evidence" value="ECO:0007669"/>
    <property type="project" value="TreeGrafter"/>
</dbReference>
<reference evidence="4 5" key="1">
    <citation type="submission" date="2019-04" db="EMBL/GenBank/DDBJ databases">
        <title>Crenobacter sp. nov.</title>
        <authorList>
            <person name="Shi S."/>
        </authorList>
    </citation>
    <scope>NUCLEOTIDE SEQUENCE [LARGE SCALE GENOMIC DNA]</scope>
    <source>
        <strain evidence="4 5">GY 70310</strain>
    </source>
</reference>